<dbReference type="HOGENOM" id="CLU_569854_0_0_1"/>
<sequence>MDAFELSHEPVTSNDFIVRSQPMLPMEIWYLIVEAVDDPRTLLALACICRALNVWATKTFTRYDSYILHILNGQEDLRVLCHSLRQIPMLPFFLRYIVLEDALLPSFALKLISLCPNLQELVIRPSPTVRPSNVSLRVVVRYALMQFRSVVRLHLMATMFASPMEFVRIVCAFPQLLHLTLGDVRSATGVVHTLLPPFVRLLGLRTLHVQVSDDISLYQYLLSAPALSSSLNSITMHLDSSLLHRPGTGKFVDSHHNRLPKLSPSFFSTVSPVIQESFTHLDSLRELIFYSTVDEESAVSVLELSEILVVIPPSIPIQSLTIILEHMDPSSQLSNEQCQAWQRCFTSLSRALHSVQLPHLSVISIILIGLPVSDIGRFLCSAFKDLLSRRLLNIIVSETADSSMPHQFQWRGTMTAEYPLTLLPSSLGMWMTRPAEILASVQLQAHPIEPISHPDPILSTSPRRAPAKSARSEIRSNLT</sequence>
<evidence type="ECO:0000256" key="1">
    <source>
        <dbReference type="SAM" id="MobiDB-lite"/>
    </source>
</evidence>
<keyword evidence="3" id="KW-1185">Reference proteome</keyword>
<accession>M2QZC5</accession>
<evidence type="ECO:0008006" key="4">
    <source>
        <dbReference type="Google" id="ProtNLM"/>
    </source>
</evidence>
<organism evidence="2 3">
    <name type="scientific">Ceriporiopsis subvermispora (strain B)</name>
    <name type="common">White-rot fungus</name>
    <name type="synonym">Gelatoporia subvermispora</name>
    <dbReference type="NCBI Taxonomy" id="914234"/>
    <lineage>
        <taxon>Eukaryota</taxon>
        <taxon>Fungi</taxon>
        <taxon>Dikarya</taxon>
        <taxon>Basidiomycota</taxon>
        <taxon>Agaricomycotina</taxon>
        <taxon>Agaricomycetes</taxon>
        <taxon>Polyporales</taxon>
        <taxon>Gelatoporiaceae</taxon>
        <taxon>Gelatoporia</taxon>
    </lineage>
</organism>
<name>M2QZC5_CERS8</name>
<evidence type="ECO:0000313" key="2">
    <source>
        <dbReference type="EMBL" id="EMD31896.1"/>
    </source>
</evidence>
<dbReference type="AlphaFoldDB" id="M2QZC5"/>
<gene>
    <name evidence="2" type="ORF">CERSUDRAFT_119195</name>
</gene>
<feature type="compositionally biased region" description="Basic and acidic residues" evidence="1">
    <location>
        <begin position="470"/>
        <end position="479"/>
    </location>
</feature>
<reference evidence="2 3" key="1">
    <citation type="journal article" date="2012" name="Proc. Natl. Acad. Sci. U.S.A.">
        <title>Comparative genomics of Ceriporiopsis subvermispora and Phanerochaete chrysosporium provide insight into selective ligninolysis.</title>
        <authorList>
            <person name="Fernandez-Fueyo E."/>
            <person name="Ruiz-Duenas F.J."/>
            <person name="Ferreira P."/>
            <person name="Floudas D."/>
            <person name="Hibbett D.S."/>
            <person name="Canessa P."/>
            <person name="Larrondo L.F."/>
            <person name="James T.Y."/>
            <person name="Seelenfreund D."/>
            <person name="Lobos S."/>
            <person name="Polanco R."/>
            <person name="Tello M."/>
            <person name="Honda Y."/>
            <person name="Watanabe T."/>
            <person name="Watanabe T."/>
            <person name="Ryu J.S."/>
            <person name="Kubicek C.P."/>
            <person name="Schmoll M."/>
            <person name="Gaskell J."/>
            <person name="Hammel K.E."/>
            <person name="St John F.J."/>
            <person name="Vanden Wymelenberg A."/>
            <person name="Sabat G."/>
            <person name="Splinter BonDurant S."/>
            <person name="Syed K."/>
            <person name="Yadav J.S."/>
            <person name="Doddapaneni H."/>
            <person name="Subramanian V."/>
            <person name="Lavin J.L."/>
            <person name="Oguiza J.A."/>
            <person name="Perez G."/>
            <person name="Pisabarro A.G."/>
            <person name="Ramirez L."/>
            <person name="Santoyo F."/>
            <person name="Master E."/>
            <person name="Coutinho P.M."/>
            <person name="Henrissat B."/>
            <person name="Lombard V."/>
            <person name="Magnuson J.K."/>
            <person name="Kuees U."/>
            <person name="Hori C."/>
            <person name="Igarashi K."/>
            <person name="Samejima M."/>
            <person name="Held B.W."/>
            <person name="Barry K.W."/>
            <person name="LaButti K.M."/>
            <person name="Lapidus A."/>
            <person name="Lindquist E.A."/>
            <person name="Lucas S.M."/>
            <person name="Riley R."/>
            <person name="Salamov A.A."/>
            <person name="Hoffmeister D."/>
            <person name="Schwenk D."/>
            <person name="Hadar Y."/>
            <person name="Yarden O."/>
            <person name="de Vries R.P."/>
            <person name="Wiebenga A."/>
            <person name="Stenlid J."/>
            <person name="Eastwood D."/>
            <person name="Grigoriev I.V."/>
            <person name="Berka R.M."/>
            <person name="Blanchette R.A."/>
            <person name="Kersten P."/>
            <person name="Martinez A.T."/>
            <person name="Vicuna R."/>
            <person name="Cullen D."/>
        </authorList>
    </citation>
    <scope>NUCLEOTIDE SEQUENCE [LARGE SCALE GENOMIC DNA]</scope>
    <source>
        <strain evidence="2 3">B</strain>
    </source>
</reference>
<proteinExistence type="predicted"/>
<feature type="region of interest" description="Disordered" evidence="1">
    <location>
        <begin position="452"/>
        <end position="479"/>
    </location>
</feature>
<evidence type="ECO:0000313" key="3">
    <source>
        <dbReference type="Proteomes" id="UP000016930"/>
    </source>
</evidence>
<dbReference type="OrthoDB" id="10512741at2759"/>
<dbReference type="EMBL" id="KB445814">
    <property type="protein sequence ID" value="EMD31896.1"/>
    <property type="molecule type" value="Genomic_DNA"/>
</dbReference>
<protein>
    <recommendedName>
        <fullName evidence="4">F-box domain-containing protein</fullName>
    </recommendedName>
</protein>
<dbReference type="SUPFAM" id="SSF52047">
    <property type="entry name" value="RNI-like"/>
    <property type="match status" value="1"/>
</dbReference>
<dbReference type="Proteomes" id="UP000016930">
    <property type="component" value="Unassembled WGS sequence"/>
</dbReference>